<gene>
    <name evidence="3" type="ORF">LX12_001818</name>
</gene>
<dbReference type="RefSeq" id="WP_308213989.1">
    <property type="nucleotide sequence ID" value="NZ_BAAAOE010000003.1"/>
</dbReference>
<dbReference type="InterPro" id="IPR029032">
    <property type="entry name" value="AhpD-like"/>
</dbReference>
<dbReference type="InterPro" id="IPR003779">
    <property type="entry name" value="CMD-like"/>
</dbReference>
<protein>
    <submittedName>
        <fullName evidence="3">4-carboxymuconolactone decarboxylase /3-oxoadipate enol-lactonase</fullName>
    </submittedName>
</protein>
<evidence type="ECO:0000313" key="3">
    <source>
        <dbReference type="EMBL" id="MCP2160631.1"/>
    </source>
</evidence>
<dbReference type="PANTHER" id="PTHR33570:SF2">
    <property type="entry name" value="CARBOXYMUCONOLACTONE DECARBOXYLASE-LIKE DOMAIN-CONTAINING PROTEIN"/>
    <property type="match status" value="1"/>
</dbReference>
<proteinExistence type="predicted"/>
<reference evidence="3 4" key="1">
    <citation type="submission" date="2022-06" db="EMBL/GenBank/DDBJ databases">
        <title>Genomic Encyclopedia of Archaeal and Bacterial Type Strains, Phase II (KMG-II): from individual species to whole genera.</title>
        <authorList>
            <person name="Goeker M."/>
        </authorList>
    </citation>
    <scope>NUCLEOTIDE SEQUENCE [LARGE SCALE GENOMIC DNA]</scope>
    <source>
        <strain evidence="3 4">DSM 45037</strain>
    </source>
</reference>
<dbReference type="InterPro" id="IPR029058">
    <property type="entry name" value="AB_hydrolase_fold"/>
</dbReference>
<dbReference type="Pfam" id="PF02627">
    <property type="entry name" value="CMD"/>
    <property type="match status" value="1"/>
</dbReference>
<evidence type="ECO:0000313" key="4">
    <source>
        <dbReference type="Proteomes" id="UP001205740"/>
    </source>
</evidence>
<dbReference type="Pfam" id="PF12146">
    <property type="entry name" value="Hydrolase_4"/>
    <property type="match status" value="1"/>
</dbReference>
<evidence type="ECO:0000259" key="2">
    <source>
        <dbReference type="Pfam" id="PF12146"/>
    </source>
</evidence>
<dbReference type="SUPFAM" id="SSF69118">
    <property type="entry name" value="AhpD-like"/>
    <property type="match status" value="1"/>
</dbReference>
<dbReference type="PANTHER" id="PTHR33570">
    <property type="entry name" value="4-CARBOXYMUCONOLACTONE DECARBOXYLASE FAMILY PROTEIN"/>
    <property type="match status" value="1"/>
</dbReference>
<dbReference type="Proteomes" id="UP001205740">
    <property type="component" value="Unassembled WGS sequence"/>
</dbReference>
<feature type="domain" description="Carboxymuconolactone decarboxylase-like" evidence="1">
    <location>
        <begin position="301"/>
        <end position="383"/>
    </location>
</feature>
<dbReference type="Gene3D" id="3.40.50.1820">
    <property type="entry name" value="alpha/beta hydrolase"/>
    <property type="match status" value="1"/>
</dbReference>
<name>A0ABT1H0A9_9NOCA</name>
<organism evidence="3 4">
    <name type="scientific">Williamsia serinedens</name>
    <dbReference type="NCBI Taxonomy" id="391736"/>
    <lineage>
        <taxon>Bacteria</taxon>
        <taxon>Bacillati</taxon>
        <taxon>Actinomycetota</taxon>
        <taxon>Actinomycetes</taxon>
        <taxon>Mycobacteriales</taxon>
        <taxon>Nocardiaceae</taxon>
        <taxon>Williamsia</taxon>
    </lineage>
</organism>
<dbReference type="InterPro" id="IPR012788">
    <property type="entry name" value="Decarb_PcaC"/>
</dbReference>
<sequence>MTALRLSTVDLSDHQPGRPIVVLGPSLGTSVTALWGTCAALLADHADVVGWDLPGHGTGTPVDAAFSVEDLADAVAAIVDDLRDTRGHVPIHYAGDSVGGAVGLALALRHPHLLSTATLACTGARIGTEESWRDRAATVRSGGVEAVVEGSLERWFGPGFRDREPAAVADLIAALRACDAESYARVCEALGAFDIRESLPRIVTPIRLIAGRDDVATPVDGMEFVAERVPSGRLRVLDGVGHLAPIEAPQIVADEIVAGLDAAGSATAAQTYARGMSVRRQVAGEDWVDRAVAATTPFTADFQDFITRYAWGSVWTRPGLDRRSRSMITITALVARGHQHELAMHIRAGLTNGLSREEIREVLMNAAIYCGVPDANTAFRIAQSVFDELDAT</sequence>
<dbReference type="SUPFAM" id="SSF53474">
    <property type="entry name" value="alpha/beta-Hydrolases"/>
    <property type="match status" value="1"/>
</dbReference>
<dbReference type="InterPro" id="IPR000073">
    <property type="entry name" value="AB_hydrolase_1"/>
</dbReference>
<feature type="domain" description="Serine aminopeptidase S33" evidence="2">
    <location>
        <begin position="38"/>
        <end position="244"/>
    </location>
</feature>
<dbReference type="InterPro" id="IPR052512">
    <property type="entry name" value="4CMD/NDH-1_regulator"/>
</dbReference>
<dbReference type="NCBIfam" id="TIGR02425">
    <property type="entry name" value="decarb_PcaC"/>
    <property type="match status" value="1"/>
</dbReference>
<dbReference type="Gene3D" id="1.20.1290.10">
    <property type="entry name" value="AhpD-like"/>
    <property type="match status" value="1"/>
</dbReference>
<comment type="caution">
    <text evidence="3">The sequence shown here is derived from an EMBL/GenBank/DDBJ whole genome shotgun (WGS) entry which is preliminary data.</text>
</comment>
<dbReference type="EMBL" id="JAMTCG010000003">
    <property type="protein sequence ID" value="MCP2160631.1"/>
    <property type="molecule type" value="Genomic_DNA"/>
</dbReference>
<dbReference type="PRINTS" id="PR00111">
    <property type="entry name" value="ABHYDROLASE"/>
</dbReference>
<accession>A0ABT1H0A9</accession>
<dbReference type="InterPro" id="IPR022742">
    <property type="entry name" value="Hydrolase_4"/>
</dbReference>
<evidence type="ECO:0000259" key="1">
    <source>
        <dbReference type="Pfam" id="PF02627"/>
    </source>
</evidence>
<keyword evidence="4" id="KW-1185">Reference proteome</keyword>